<reference evidence="1 2" key="1">
    <citation type="submission" date="2018-08" db="EMBL/GenBank/DDBJ databases">
        <title>Acidipila sp. 4G-K13, an acidobacterium isolated from forest soil.</title>
        <authorList>
            <person name="Gao Z.-H."/>
            <person name="Qiu L.-H."/>
        </authorList>
    </citation>
    <scope>NUCLEOTIDE SEQUENCE [LARGE SCALE GENOMIC DNA]</scope>
    <source>
        <strain evidence="1 2">4G-K13</strain>
    </source>
</reference>
<organism evidence="1 2">
    <name type="scientific">Paracidobacterium acidisoli</name>
    <dbReference type="NCBI Taxonomy" id="2303751"/>
    <lineage>
        <taxon>Bacteria</taxon>
        <taxon>Pseudomonadati</taxon>
        <taxon>Acidobacteriota</taxon>
        <taxon>Terriglobia</taxon>
        <taxon>Terriglobales</taxon>
        <taxon>Acidobacteriaceae</taxon>
        <taxon>Paracidobacterium</taxon>
    </lineage>
</organism>
<dbReference type="AlphaFoldDB" id="A0A372IRV1"/>
<comment type="caution">
    <text evidence="1">The sequence shown here is derived from an EMBL/GenBank/DDBJ whole genome shotgun (WGS) entry which is preliminary data.</text>
</comment>
<dbReference type="Proteomes" id="UP000264702">
    <property type="component" value="Unassembled WGS sequence"/>
</dbReference>
<proteinExistence type="predicted"/>
<name>A0A372IRV1_9BACT</name>
<evidence type="ECO:0000313" key="1">
    <source>
        <dbReference type="EMBL" id="RFU17652.1"/>
    </source>
</evidence>
<dbReference type="EMBL" id="QVQT01000002">
    <property type="protein sequence ID" value="RFU17652.1"/>
    <property type="molecule type" value="Genomic_DNA"/>
</dbReference>
<protein>
    <submittedName>
        <fullName evidence="1">Uncharacterized protein</fullName>
    </submittedName>
</protein>
<gene>
    <name evidence="1" type="ORF">D0Y96_05855</name>
</gene>
<evidence type="ECO:0000313" key="2">
    <source>
        <dbReference type="Proteomes" id="UP000264702"/>
    </source>
</evidence>
<accession>A0A372IRV1</accession>
<keyword evidence="2" id="KW-1185">Reference proteome</keyword>
<sequence>MNDHHTNTEVRQWAAVAQLQGTLIRGNSFVPSYLRPLRNIPYVAWNNFLATAMSACFAQDDKV</sequence>